<keyword evidence="5" id="KW-0472">Membrane</keyword>
<evidence type="ECO:0000256" key="2">
    <source>
        <dbReference type="ARBA" id="ARBA00023157"/>
    </source>
</evidence>
<organism evidence="7 8">
    <name type="scientific">Pocillopora damicornis</name>
    <name type="common">Cauliflower coral</name>
    <name type="synonym">Millepora damicornis</name>
    <dbReference type="NCBI Taxonomy" id="46731"/>
    <lineage>
        <taxon>Eukaryota</taxon>
        <taxon>Metazoa</taxon>
        <taxon>Cnidaria</taxon>
        <taxon>Anthozoa</taxon>
        <taxon>Hexacorallia</taxon>
        <taxon>Scleractinia</taxon>
        <taxon>Astrocoeniina</taxon>
        <taxon>Pocilloporidae</taxon>
        <taxon>Pocillopora</taxon>
    </lineage>
</organism>
<protein>
    <recommendedName>
        <fullName evidence="6">CUB domain-containing protein</fullName>
    </recommendedName>
</protein>
<feature type="domain" description="CUB" evidence="6">
    <location>
        <begin position="80"/>
        <end position="183"/>
    </location>
</feature>
<comment type="caution">
    <text evidence="7">The sequence shown here is derived from an EMBL/GenBank/DDBJ whole genome shotgun (WGS) entry which is preliminary data.</text>
</comment>
<evidence type="ECO:0000256" key="1">
    <source>
        <dbReference type="ARBA" id="ARBA00022737"/>
    </source>
</evidence>
<keyword evidence="2" id="KW-1015">Disulfide bond</keyword>
<dbReference type="Gene3D" id="2.60.120.290">
    <property type="entry name" value="Spermadhesin, CUB domain"/>
    <property type="match status" value="7"/>
</dbReference>
<dbReference type="AlphaFoldDB" id="A0A3M6UDE9"/>
<feature type="domain" description="CUB" evidence="6">
    <location>
        <begin position="441"/>
        <end position="560"/>
    </location>
</feature>
<dbReference type="SMART" id="SM00042">
    <property type="entry name" value="CUB"/>
    <property type="match status" value="5"/>
</dbReference>
<feature type="compositionally biased region" description="Pro residues" evidence="4">
    <location>
        <begin position="904"/>
        <end position="920"/>
    </location>
</feature>
<evidence type="ECO:0000313" key="8">
    <source>
        <dbReference type="Proteomes" id="UP000275408"/>
    </source>
</evidence>
<dbReference type="InterPro" id="IPR000859">
    <property type="entry name" value="CUB_dom"/>
</dbReference>
<feature type="domain" description="CUB" evidence="6">
    <location>
        <begin position="1"/>
        <end position="72"/>
    </location>
</feature>
<dbReference type="SUPFAM" id="SSF49854">
    <property type="entry name" value="Spermadhesin, CUB domain"/>
    <property type="match status" value="7"/>
</dbReference>
<keyword evidence="8" id="KW-1185">Reference proteome</keyword>
<dbReference type="Pfam" id="PF00431">
    <property type="entry name" value="CUB"/>
    <property type="match status" value="6"/>
</dbReference>
<name>A0A3M6UDE9_POCDA</name>
<dbReference type="EMBL" id="RCHS01001789">
    <property type="protein sequence ID" value="RMX51448.1"/>
    <property type="molecule type" value="Genomic_DNA"/>
</dbReference>
<sequence>MESVAAGFPLWRCYGDYVEVLDVYGSDRKFCGESNPGIIRSRSRYMWVRFRSDSSSSSHRCHKGFKANFTAENKLICPRYGEALAASISDKKTLTSPGYPLLPPASLFSWWCRWILKVPDDLSTGGAYVLKVTFNHFNLQKSYDRLTFYDGIDSSYKRLGKSYTGTVHPDTTFAQNTTASPNNTCMPGNTNNNNLKLSGLNGAFESPRDPYHFQYYPEMSCDWFITVPEGNIVKLSFDLFDMDYVAGGSPLWYCYGDYVEVLEGNRSDSKGSGKLCGLTNPGIIRSRSRYMLVRFRSDFFSSSYHKGFKATFTAENKLNEKTLTSPGYPLLAPASLLPWRCRWILKAPDDLSTGGAYVLKVTFDYFNLQKYYDKLTFHDGINSTSKLLGKSYTGTVHPDVIYSTGRYMFVDFSVKEKYSLEAGSFSLNFSAVVREEAFGACQSSEGNVERIRLTGSSGTLFSPFYPTPYPKNVTCIWVISAPANKRVKLTFDKFDLKREDNVRILDGRKSSSEEVAVYHGYNLFSSESAVYSSGRYMRIKFHSSLASWYSTGFKAHFETVDPPGSSEQRCFPGNIYNNNLKLSGYSGTLQSPEGGEGYLSHSSCNWLITVPEGYFVKLSFDTFQMRHDGGCNADYVEVVDGNYIDGKSEGKMCGSGTPDNISSTGRYMMVLFRSGPIRSSFRGFKATFTALHEPTTKTKAVNSYELCYPDNDHNQDLKLTGSEGVLESPLTYYPPGLFCEWLITVPEGQRVELIFERFQLDPGCRDYVEVEDGLPFSGTYLGRYCGTTIPENVRSSHRNRYMRVQFYSDPDYAGRKPHRGFKATFKAVSSSESSALMTAIIVTLIVFVALISLFVCLAKRSRKRNREAAERIAMAPVSRRTRSQPVDTTTPQVSYAPVSTNADMPPPDYPYPLESPPPYPSKEQIPQFPPPGQSYPWQQSTPAEESVTHENS</sequence>
<feature type="region of interest" description="Disordered" evidence="4">
    <location>
        <begin position="873"/>
        <end position="952"/>
    </location>
</feature>
<gene>
    <name evidence="7" type="ORF">pdam_00020348</name>
</gene>
<feature type="compositionally biased region" description="Polar residues" evidence="4">
    <location>
        <begin position="883"/>
        <end position="902"/>
    </location>
</feature>
<feature type="domain" description="CUB" evidence="6">
    <location>
        <begin position="707"/>
        <end position="828"/>
    </location>
</feature>
<reference evidence="7 8" key="1">
    <citation type="journal article" date="2018" name="Sci. Rep.">
        <title>Comparative analysis of the Pocillopora damicornis genome highlights role of immune system in coral evolution.</title>
        <authorList>
            <person name="Cunning R."/>
            <person name="Bay R.A."/>
            <person name="Gillette P."/>
            <person name="Baker A.C."/>
            <person name="Traylor-Knowles N."/>
        </authorList>
    </citation>
    <scope>NUCLEOTIDE SEQUENCE [LARGE SCALE GENOMIC DNA]</scope>
    <source>
        <strain evidence="7">RSMAS</strain>
        <tissue evidence="7">Whole animal</tissue>
    </source>
</reference>
<accession>A0A3M6UDE9</accession>
<feature type="domain" description="CUB" evidence="6">
    <location>
        <begin position="576"/>
        <end position="691"/>
    </location>
</feature>
<dbReference type="InterPro" id="IPR035914">
    <property type="entry name" value="Sperma_CUB_dom_sf"/>
</dbReference>
<feature type="domain" description="CUB" evidence="6">
    <location>
        <begin position="191"/>
        <end position="315"/>
    </location>
</feature>
<keyword evidence="1" id="KW-0677">Repeat</keyword>
<dbReference type="OrthoDB" id="5945145at2759"/>
<keyword evidence="5" id="KW-1133">Transmembrane helix</keyword>
<evidence type="ECO:0000256" key="5">
    <source>
        <dbReference type="SAM" id="Phobius"/>
    </source>
</evidence>
<comment type="caution">
    <text evidence="3">Lacks conserved residue(s) required for the propagation of feature annotation.</text>
</comment>
<evidence type="ECO:0000313" key="7">
    <source>
        <dbReference type="EMBL" id="RMX51448.1"/>
    </source>
</evidence>
<evidence type="ECO:0000256" key="3">
    <source>
        <dbReference type="PROSITE-ProRule" id="PRU00059"/>
    </source>
</evidence>
<dbReference type="CDD" id="cd00041">
    <property type="entry name" value="CUB"/>
    <property type="match status" value="7"/>
</dbReference>
<dbReference type="PROSITE" id="PS01180">
    <property type="entry name" value="CUB"/>
    <property type="match status" value="7"/>
</dbReference>
<dbReference type="PANTHER" id="PTHR24251:SF40">
    <property type="entry name" value="CUB DOMAIN-CONTAINING PROTEIN"/>
    <property type="match status" value="1"/>
</dbReference>
<proteinExistence type="predicted"/>
<dbReference type="PANTHER" id="PTHR24251">
    <property type="entry name" value="OVOCHYMASE-RELATED"/>
    <property type="match status" value="1"/>
</dbReference>
<evidence type="ECO:0000256" key="4">
    <source>
        <dbReference type="SAM" id="MobiDB-lite"/>
    </source>
</evidence>
<dbReference type="FunFam" id="2.60.120.290:FF:000005">
    <property type="entry name" value="Procollagen C-endopeptidase enhancer 1"/>
    <property type="match status" value="1"/>
</dbReference>
<feature type="transmembrane region" description="Helical" evidence="5">
    <location>
        <begin position="835"/>
        <end position="857"/>
    </location>
</feature>
<keyword evidence="5" id="KW-0812">Transmembrane</keyword>
<dbReference type="Proteomes" id="UP000275408">
    <property type="component" value="Unassembled WGS sequence"/>
</dbReference>
<feature type="domain" description="CUB" evidence="6">
    <location>
        <begin position="323"/>
        <end position="432"/>
    </location>
</feature>
<evidence type="ECO:0000259" key="6">
    <source>
        <dbReference type="PROSITE" id="PS01180"/>
    </source>
</evidence>
<feature type="compositionally biased region" description="Polar residues" evidence="4">
    <location>
        <begin position="935"/>
        <end position="945"/>
    </location>
</feature>